<organism evidence="1">
    <name type="scientific">Anguilla anguilla</name>
    <name type="common">European freshwater eel</name>
    <name type="synonym">Muraena anguilla</name>
    <dbReference type="NCBI Taxonomy" id="7936"/>
    <lineage>
        <taxon>Eukaryota</taxon>
        <taxon>Metazoa</taxon>
        <taxon>Chordata</taxon>
        <taxon>Craniata</taxon>
        <taxon>Vertebrata</taxon>
        <taxon>Euteleostomi</taxon>
        <taxon>Actinopterygii</taxon>
        <taxon>Neopterygii</taxon>
        <taxon>Teleostei</taxon>
        <taxon>Anguilliformes</taxon>
        <taxon>Anguillidae</taxon>
        <taxon>Anguilla</taxon>
    </lineage>
</organism>
<proteinExistence type="predicted"/>
<accession>A0A0E9Q3N2</accession>
<evidence type="ECO:0000313" key="1">
    <source>
        <dbReference type="EMBL" id="JAH11496.1"/>
    </source>
</evidence>
<name>A0A0E9Q3N2_ANGAN</name>
<dbReference type="EMBL" id="GBXM01097081">
    <property type="protein sequence ID" value="JAH11496.1"/>
    <property type="molecule type" value="Transcribed_RNA"/>
</dbReference>
<dbReference type="AlphaFoldDB" id="A0A0E9Q3N2"/>
<protein>
    <submittedName>
        <fullName evidence="1">Uncharacterized protein</fullName>
    </submittedName>
</protein>
<sequence>MYKQQTVPYLVCFFSGNTNRGKICLRTFKAKCFLFFLICVPVRLLRGYEQYSDGR</sequence>
<reference evidence="1" key="2">
    <citation type="journal article" date="2015" name="Fish Shellfish Immunol.">
        <title>Early steps in the European eel (Anguilla anguilla)-Vibrio vulnificus interaction in the gills: Role of the RtxA13 toxin.</title>
        <authorList>
            <person name="Callol A."/>
            <person name="Pajuelo D."/>
            <person name="Ebbesson L."/>
            <person name="Teles M."/>
            <person name="MacKenzie S."/>
            <person name="Amaro C."/>
        </authorList>
    </citation>
    <scope>NUCLEOTIDE SEQUENCE</scope>
</reference>
<reference evidence="1" key="1">
    <citation type="submission" date="2014-11" db="EMBL/GenBank/DDBJ databases">
        <authorList>
            <person name="Amaro Gonzalez C."/>
        </authorList>
    </citation>
    <scope>NUCLEOTIDE SEQUENCE</scope>
</reference>